<dbReference type="Proteomes" id="UP001178507">
    <property type="component" value="Unassembled WGS sequence"/>
</dbReference>
<dbReference type="Gene3D" id="3.40.50.300">
    <property type="entry name" value="P-loop containing nucleotide triphosphate hydrolases"/>
    <property type="match status" value="1"/>
</dbReference>
<dbReference type="AlphaFoldDB" id="A0AA36IFL0"/>
<evidence type="ECO:0000313" key="1">
    <source>
        <dbReference type="EMBL" id="CAJ1386833.1"/>
    </source>
</evidence>
<organism evidence="1 2">
    <name type="scientific">Effrenium voratum</name>
    <dbReference type="NCBI Taxonomy" id="2562239"/>
    <lineage>
        <taxon>Eukaryota</taxon>
        <taxon>Sar</taxon>
        <taxon>Alveolata</taxon>
        <taxon>Dinophyceae</taxon>
        <taxon>Suessiales</taxon>
        <taxon>Symbiodiniaceae</taxon>
        <taxon>Effrenium</taxon>
    </lineage>
</organism>
<keyword evidence="2" id="KW-1185">Reference proteome</keyword>
<proteinExistence type="predicted"/>
<comment type="caution">
    <text evidence="1">The sequence shown here is derived from an EMBL/GenBank/DDBJ whole genome shotgun (WGS) entry which is preliminary data.</text>
</comment>
<sequence>MTTWFLCRALLTPRRRLPPVGIKQPNRSPVEKLSDLGEPLTARDRNSRTLSMTGATGATSYMELPALDPEELAADVAKETSKKLWMEPLTYTEKVKVSLARALIMNPDLLVLHRPFHHFDLATADDVLAVPRDDGHLGEGPRFSPRLCPQKVVRFPSRKNLPKMAPVLCVCVFWTRSLFETGCRVVYYHKTTVCKRSNGSLHQPVNCAKSPF</sequence>
<protein>
    <submittedName>
        <fullName evidence="1">Uncharacterized protein</fullName>
    </submittedName>
</protein>
<dbReference type="InterPro" id="IPR027417">
    <property type="entry name" value="P-loop_NTPase"/>
</dbReference>
<name>A0AA36IFL0_9DINO</name>
<reference evidence="1" key="1">
    <citation type="submission" date="2023-08" db="EMBL/GenBank/DDBJ databases">
        <authorList>
            <person name="Chen Y."/>
            <person name="Shah S."/>
            <person name="Dougan E. K."/>
            <person name="Thang M."/>
            <person name="Chan C."/>
        </authorList>
    </citation>
    <scope>NUCLEOTIDE SEQUENCE</scope>
</reference>
<dbReference type="SUPFAM" id="SSF52540">
    <property type="entry name" value="P-loop containing nucleoside triphosphate hydrolases"/>
    <property type="match status" value="1"/>
</dbReference>
<gene>
    <name evidence="1" type="ORF">EVOR1521_LOCUS13026</name>
</gene>
<accession>A0AA36IFL0</accession>
<evidence type="ECO:0000313" key="2">
    <source>
        <dbReference type="Proteomes" id="UP001178507"/>
    </source>
</evidence>
<dbReference type="EMBL" id="CAUJNA010001424">
    <property type="protein sequence ID" value="CAJ1386833.1"/>
    <property type="molecule type" value="Genomic_DNA"/>
</dbReference>